<evidence type="ECO:0000256" key="7">
    <source>
        <dbReference type="RuleBase" id="RU003345"/>
    </source>
</evidence>
<dbReference type="GeneID" id="303172581"/>
<dbReference type="EMBL" id="FUHU01000026">
    <property type="protein sequence ID" value="SJM56641.1"/>
    <property type="molecule type" value="Genomic_DNA"/>
</dbReference>
<evidence type="ECO:0000256" key="3">
    <source>
        <dbReference type="ARBA" id="ARBA00023027"/>
    </source>
</evidence>
<dbReference type="InterPro" id="IPR016161">
    <property type="entry name" value="Ald_DH/histidinol_DH"/>
</dbReference>
<evidence type="ECO:0000256" key="4">
    <source>
        <dbReference type="PIRNR" id="PIRNR036492"/>
    </source>
</evidence>
<feature type="active site" evidence="5 6">
    <location>
        <position position="213"/>
    </location>
</feature>
<sequence length="461" mass="50660">MTADLRIDQLADNLRSQRSTRFWASRNWRLDQLDGVASMLTQNISLWEHALAADLGKSDIEAHMTEISLVLGEIRKTKRSLWRWMLPSPRPVPVTLQPAYGQTVREPYGAALVIGPWNYPVQLTILPMVGALAGGNSVVIKPSEHAPATSALLASLAPIYLDHRAVQVVEGAVDETTELLEQRWDLIFYTGNSGVARIVAAAAAKHLTPTVLELGGKSPVYVDSSADLLVTARRLVWAKTMNAGQTCIAPDYVLVHKAVRGDFEDALRVALAEQLGSAGAVNPDYAHIVNERHFDRLRGLLTQGRILIGGGINHDDHKIEPTVMTDVDADSELMRDEIFGPILPLLDVEDASEAIRFINDRDKPLALYVYAEDYAVAHRFQQETSSGGLGINVSLAHVAAPSLPFGGVGESGMGAYHGRRSFETFTHEKSVLVKPTQLDTLQLVYPPYSDAKRRLLRLVFR</sequence>
<dbReference type="PIRSF" id="PIRSF036492">
    <property type="entry name" value="ALDH"/>
    <property type="match status" value="1"/>
</dbReference>
<reference evidence="9 10" key="1">
    <citation type="submission" date="2017-02" db="EMBL/GenBank/DDBJ databases">
        <authorList>
            <person name="Peterson S.W."/>
        </authorList>
    </citation>
    <scope>NUCLEOTIDE SEQUENCE [LARGE SCALE GENOMIC DNA]</scope>
    <source>
        <strain evidence="9 10">LMG 22410</strain>
    </source>
</reference>
<evidence type="ECO:0000256" key="2">
    <source>
        <dbReference type="ARBA" id="ARBA00023002"/>
    </source>
</evidence>
<gene>
    <name evidence="9" type="ORF">CZ674_05075</name>
</gene>
<dbReference type="CDD" id="cd07087">
    <property type="entry name" value="ALDH_F3-13-14_CALDH-like"/>
    <property type="match status" value="1"/>
</dbReference>
<dbReference type="GO" id="GO:0004029">
    <property type="term" value="F:aldehyde dehydrogenase (NAD+) activity"/>
    <property type="evidence" value="ECO:0007669"/>
    <property type="project" value="TreeGrafter"/>
</dbReference>
<dbReference type="FunFam" id="3.40.309.10:FF:000003">
    <property type="entry name" value="Aldehyde dehydrogenase"/>
    <property type="match status" value="1"/>
</dbReference>
<keyword evidence="2 4" id="KW-0560">Oxidoreductase</keyword>
<feature type="domain" description="Aldehyde dehydrogenase" evidence="8">
    <location>
        <begin position="29"/>
        <end position="431"/>
    </location>
</feature>
<keyword evidence="10" id="KW-1185">Reference proteome</keyword>
<comment type="similarity">
    <text evidence="1 4 7">Belongs to the aldehyde dehydrogenase family.</text>
</comment>
<dbReference type="PROSITE" id="PS00687">
    <property type="entry name" value="ALDEHYDE_DEHYDR_GLU"/>
    <property type="match status" value="1"/>
</dbReference>
<dbReference type="FunFam" id="3.40.605.10:FF:000004">
    <property type="entry name" value="Aldehyde dehydrogenase"/>
    <property type="match status" value="1"/>
</dbReference>
<evidence type="ECO:0000259" key="8">
    <source>
        <dbReference type="Pfam" id="PF00171"/>
    </source>
</evidence>
<accession>A0A1R4FLD5</accession>
<dbReference type="GO" id="GO:0005737">
    <property type="term" value="C:cytoplasm"/>
    <property type="evidence" value="ECO:0007669"/>
    <property type="project" value="TreeGrafter"/>
</dbReference>
<dbReference type="SUPFAM" id="SSF53720">
    <property type="entry name" value="ALDH-like"/>
    <property type="match status" value="1"/>
</dbReference>
<dbReference type="Gene3D" id="3.40.309.10">
    <property type="entry name" value="Aldehyde Dehydrogenase, Chain A, domain 2"/>
    <property type="match status" value="1"/>
</dbReference>
<dbReference type="InterPro" id="IPR016163">
    <property type="entry name" value="Ald_DH_C"/>
</dbReference>
<dbReference type="PANTHER" id="PTHR43570">
    <property type="entry name" value="ALDEHYDE DEHYDROGENASE"/>
    <property type="match status" value="1"/>
</dbReference>
<dbReference type="InterPro" id="IPR015590">
    <property type="entry name" value="Aldehyde_DH_dom"/>
</dbReference>
<dbReference type="AlphaFoldDB" id="A0A1R4FLD5"/>
<dbReference type="Pfam" id="PF00171">
    <property type="entry name" value="Aldedh"/>
    <property type="match status" value="1"/>
</dbReference>
<evidence type="ECO:0000256" key="6">
    <source>
        <dbReference type="PROSITE-ProRule" id="PRU10007"/>
    </source>
</evidence>
<dbReference type="InterPro" id="IPR012394">
    <property type="entry name" value="Aldehyde_DH_NAD(P)"/>
</dbReference>
<dbReference type="RefSeq" id="WP_086991468.1">
    <property type="nucleotide sequence ID" value="NZ_FUHU01000026.1"/>
</dbReference>
<dbReference type="Gene3D" id="3.40.605.10">
    <property type="entry name" value="Aldehyde Dehydrogenase, Chain A, domain 1"/>
    <property type="match status" value="1"/>
</dbReference>
<evidence type="ECO:0000256" key="5">
    <source>
        <dbReference type="PIRSR" id="PIRSR036492-1"/>
    </source>
</evidence>
<evidence type="ECO:0000313" key="9">
    <source>
        <dbReference type="EMBL" id="SJM56641.1"/>
    </source>
</evidence>
<dbReference type="GO" id="GO:0006081">
    <property type="term" value="P:aldehyde metabolic process"/>
    <property type="evidence" value="ECO:0007669"/>
    <property type="project" value="InterPro"/>
</dbReference>
<dbReference type="PANTHER" id="PTHR43570:SF16">
    <property type="entry name" value="ALDEHYDE DEHYDROGENASE TYPE III, ISOFORM Q"/>
    <property type="match status" value="1"/>
</dbReference>
<name>A0A1R4FLD5_9MICO</name>
<dbReference type="OrthoDB" id="6882680at2"/>
<feature type="active site" evidence="5">
    <location>
        <position position="247"/>
    </location>
</feature>
<keyword evidence="3" id="KW-0520">NAD</keyword>
<evidence type="ECO:0000256" key="1">
    <source>
        <dbReference type="ARBA" id="ARBA00009986"/>
    </source>
</evidence>
<dbReference type="Proteomes" id="UP000195787">
    <property type="component" value="Unassembled WGS sequence"/>
</dbReference>
<protein>
    <recommendedName>
        <fullName evidence="4">Aldehyde dehydrogenase</fullName>
    </recommendedName>
</protein>
<evidence type="ECO:0000313" key="10">
    <source>
        <dbReference type="Proteomes" id="UP000195787"/>
    </source>
</evidence>
<organism evidence="9 10">
    <name type="scientific">Agrococcus casei LMG 22410</name>
    <dbReference type="NCBI Taxonomy" id="1255656"/>
    <lineage>
        <taxon>Bacteria</taxon>
        <taxon>Bacillati</taxon>
        <taxon>Actinomycetota</taxon>
        <taxon>Actinomycetes</taxon>
        <taxon>Micrococcales</taxon>
        <taxon>Microbacteriaceae</taxon>
        <taxon>Agrococcus</taxon>
    </lineage>
</organism>
<dbReference type="InterPro" id="IPR029510">
    <property type="entry name" value="Ald_DH_CS_GLU"/>
</dbReference>
<proteinExistence type="inferred from homology"/>
<dbReference type="InterPro" id="IPR016162">
    <property type="entry name" value="Ald_DH_N"/>
</dbReference>